<dbReference type="Gene3D" id="3.40.50.1970">
    <property type="match status" value="1"/>
</dbReference>
<comment type="similarity">
    <text evidence="2">Belongs to the iron-containing alcohol dehydrogenase family.</text>
</comment>
<keyword evidence="7" id="KW-1185">Reference proteome</keyword>
<evidence type="ECO:0000259" key="4">
    <source>
        <dbReference type="Pfam" id="PF00465"/>
    </source>
</evidence>
<dbReference type="RefSeq" id="WP_034952126.1">
    <property type="nucleotide sequence ID" value="NZ_JDST02000093.1"/>
</dbReference>
<reference evidence="6" key="1">
    <citation type="submission" date="2014-02" db="EMBL/GenBank/DDBJ databases">
        <title>Expanding our view of genomic diversity in Candidatus Accumulibacter clades.</title>
        <authorList>
            <person name="Skennerton C.T."/>
            <person name="Barr J.J."/>
            <person name="Slater F.R."/>
            <person name="Bond P.L."/>
            <person name="Tyson G.W."/>
        </authorList>
    </citation>
    <scope>NUCLEOTIDE SEQUENCE [LARGE SCALE GENOMIC DNA]</scope>
</reference>
<dbReference type="SUPFAM" id="SSF56796">
    <property type="entry name" value="Dehydroquinate synthase-like"/>
    <property type="match status" value="1"/>
</dbReference>
<protein>
    <submittedName>
        <fullName evidence="6">1,3-propanediol dehydrogenase</fullName>
        <ecNumber evidence="6">1.1.1.202</ecNumber>
    </submittedName>
</protein>
<dbReference type="CDD" id="cd08183">
    <property type="entry name" value="Fe-ADH-like"/>
    <property type="match status" value="1"/>
</dbReference>
<accession>A0A080M234</accession>
<dbReference type="STRING" id="1453999.AW06_003617"/>
<feature type="domain" description="Alcohol dehydrogenase iron-type/glycerol dehydrogenase GldA" evidence="4">
    <location>
        <begin position="21"/>
        <end position="189"/>
    </location>
</feature>
<dbReference type="Pfam" id="PF25137">
    <property type="entry name" value="ADH_Fe_C"/>
    <property type="match status" value="1"/>
</dbReference>
<dbReference type="Pfam" id="PF00465">
    <property type="entry name" value="Fe-ADH"/>
    <property type="match status" value="1"/>
</dbReference>
<dbReference type="FunFam" id="3.40.50.1970:FF:000003">
    <property type="entry name" value="Alcohol dehydrogenase, iron-containing"/>
    <property type="match status" value="1"/>
</dbReference>
<dbReference type="GO" id="GO:0047516">
    <property type="term" value="F:1,3-propanediol dehydrogenase activity"/>
    <property type="evidence" value="ECO:0007669"/>
    <property type="project" value="UniProtKB-EC"/>
</dbReference>
<evidence type="ECO:0000256" key="3">
    <source>
        <dbReference type="ARBA" id="ARBA00023002"/>
    </source>
</evidence>
<dbReference type="EC" id="1.1.1.202" evidence="6"/>
<keyword evidence="3 6" id="KW-0560">Oxidoreductase</keyword>
<sequence length="400" mass="41669">MSDAFPALPAIPGFAIARLPRIEFGSGALARLPDIAAGYGHNLLLVTGLRSLDESGAGERLFAQLAQRGLSCEQVRVSGEPSPEWIDATVAAWRKRPFDCVVGIGGGSALDAAKAIAGLLLPGNSVMEHLEGVGPERPYQGPAIPLIAVPSTAGTGSEATKNAVLSVPGRFKKSFRDDRLVAEWAIVDPDLLATCPPELIAADGLDAFTQLLESFVSTRANPLTDALARSGIMAARAALPALHRQQSAAARAQMAYASLLSGICLAQTGLGSVHGLASPLGAFFPIPHGVVCGTLVASATAGNIAALEARAPDHPALPKYAEVGRRFAMQKGLNGPDARCFLVDTLRRWEQELALPRLSAYGIGQADLPRIVAASRGSSMKTNPIELSDAELTGILATRL</sequence>
<evidence type="ECO:0000256" key="1">
    <source>
        <dbReference type="ARBA" id="ARBA00001962"/>
    </source>
</evidence>
<dbReference type="EMBL" id="JDST02000093">
    <property type="protein sequence ID" value="KFB75342.1"/>
    <property type="molecule type" value="Genomic_DNA"/>
</dbReference>
<dbReference type="AlphaFoldDB" id="A0A080M234"/>
<comment type="caution">
    <text evidence="6">The sequence shown here is derived from an EMBL/GenBank/DDBJ whole genome shotgun (WGS) entry which is preliminary data.</text>
</comment>
<dbReference type="InterPro" id="IPR039697">
    <property type="entry name" value="Alcohol_dehydrogenase_Fe"/>
</dbReference>
<comment type="cofactor">
    <cofactor evidence="1">
        <name>Fe cation</name>
        <dbReference type="ChEBI" id="CHEBI:24875"/>
    </cofactor>
</comment>
<proteinExistence type="inferred from homology"/>
<dbReference type="PANTHER" id="PTHR11496:SF102">
    <property type="entry name" value="ALCOHOL DEHYDROGENASE 4"/>
    <property type="match status" value="1"/>
</dbReference>
<dbReference type="Gene3D" id="1.20.1090.10">
    <property type="entry name" value="Dehydroquinate synthase-like - alpha domain"/>
    <property type="match status" value="1"/>
</dbReference>
<evidence type="ECO:0000256" key="2">
    <source>
        <dbReference type="ARBA" id="ARBA00007358"/>
    </source>
</evidence>
<evidence type="ECO:0000313" key="7">
    <source>
        <dbReference type="Proteomes" id="UP000021315"/>
    </source>
</evidence>
<gene>
    <name evidence="6" type="primary">dhaT</name>
    <name evidence="6" type="ORF">AW06_003617</name>
</gene>
<dbReference type="InterPro" id="IPR056798">
    <property type="entry name" value="ADH_Fe_C"/>
</dbReference>
<dbReference type="GO" id="GO:0046872">
    <property type="term" value="F:metal ion binding"/>
    <property type="evidence" value="ECO:0007669"/>
    <property type="project" value="InterPro"/>
</dbReference>
<dbReference type="GO" id="GO:0004022">
    <property type="term" value="F:alcohol dehydrogenase (NAD+) activity"/>
    <property type="evidence" value="ECO:0007669"/>
    <property type="project" value="TreeGrafter"/>
</dbReference>
<name>A0A080M234_9PROT</name>
<evidence type="ECO:0000313" key="6">
    <source>
        <dbReference type="EMBL" id="KFB75342.1"/>
    </source>
</evidence>
<dbReference type="PANTHER" id="PTHR11496">
    <property type="entry name" value="ALCOHOL DEHYDROGENASE"/>
    <property type="match status" value="1"/>
</dbReference>
<feature type="domain" description="Fe-containing alcohol dehydrogenase-like C-terminal" evidence="5">
    <location>
        <begin position="201"/>
        <end position="398"/>
    </location>
</feature>
<dbReference type="InterPro" id="IPR001670">
    <property type="entry name" value="ADH_Fe/GldA"/>
</dbReference>
<organism evidence="6 7">
    <name type="scientific">Candidatus Accumulibacter cognatus</name>
    <dbReference type="NCBI Taxonomy" id="2954383"/>
    <lineage>
        <taxon>Bacteria</taxon>
        <taxon>Pseudomonadati</taxon>
        <taxon>Pseudomonadota</taxon>
        <taxon>Betaproteobacteria</taxon>
        <taxon>Candidatus Accumulibacter</taxon>
    </lineage>
</organism>
<dbReference type="Proteomes" id="UP000021315">
    <property type="component" value="Unassembled WGS sequence"/>
</dbReference>
<evidence type="ECO:0000259" key="5">
    <source>
        <dbReference type="Pfam" id="PF25137"/>
    </source>
</evidence>